<dbReference type="Proteomes" id="UP000315115">
    <property type="component" value="Chromosome 2"/>
</dbReference>
<proteinExistence type="predicted"/>
<feature type="transmembrane region" description="Helical" evidence="5">
    <location>
        <begin position="448"/>
        <end position="468"/>
    </location>
</feature>
<keyword evidence="5" id="KW-0472">Membrane</keyword>
<keyword evidence="5" id="KW-1133">Transmembrane helix</keyword>
<organism evidence="7 8">
    <name type="scientific">Vibrio rotiferianus</name>
    <dbReference type="NCBI Taxonomy" id="190895"/>
    <lineage>
        <taxon>Bacteria</taxon>
        <taxon>Pseudomonadati</taxon>
        <taxon>Pseudomonadota</taxon>
        <taxon>Gammaproteobacteria</taxon>
        <taxon>Vibrionales</taxon>
        <taxon>Vibrionaceae</taxon>
        <taxon>Vibrio</taxon>
    </lineage>
</organism>
<dbReference type="EC" id="2.7.7.65" evidence="2"/>
<reference evidence="8" key="1">
    <citation type="submission" date="2019-07" db="EMBL/GenBank/DDBJ databases">
        <title>Complete Genome Sequences of Vibrion rotiferianus strain AM7.</title>
        <authorList>
            <person name="Miyazaki K."/>
            <person name="Wiseschart A."/>
            <person name="Pootanakit K."/>
            <person name="Ishimori K."/>
            <person name="Kitahara K."/>
        </authorList>
    </citation>
    <scope>NUCLEOTIDE SEQUENCE [LARGE SCALE GENOMIC DNA]</scope>
    <source>
        <strain evidence="8">AM7</strain>
    </source>
</reference>
<dbReference type="GO" id="GO:0052621">
    <property type="term" value="F:diguanylate cyclase activity"/>
    <property type="evidence" value="ECO:0007669"/>
    <property type="project" value="UniProtKB-EC"/>
</dbReference>
<dbReference type="FunFam" id="3.30.70.270:FF:000001">
    <property type="entry name" value="Diguanylate cyclase domain protein"/>
    <property type="match status" value="1"/>
</dbReference>
<evidence type="ECO:0000256" key="3">
    <source>
        <dbReference type="ARBA" id="ARBA00034247"/>
    </source>
</evidence>
<dbReference type="GO" id="GO:0005886">
    <property type="term" value="C:plasma membrane"/>
    <property type="evidence" value="ECO:0007669"/>
    <property type="project" value="TreeGrafter"/>
</dbReference>
<dbReference type="SUPFAM" id="SSF48452">
    <property type="entry name" value="TPR-like"/>
    <property type="match status" value="2"/>
</dbReference>
<dbReference type="InterPro" id="IPR000160">
    <property type="entry name" value="GGDEF_dom"/>
</dbReference>
<keyword evidence="5" id="KW-0812">Transmembrane</keyword>
<dbReference type="CDD" id="cd01949">
    <property type="entry name" value="GGDEF"/>
    <property type="match status" value="1"/>
</dbReference>
<evidence type="ECO:0000256" key="4">
    <source>
        <dbReference type="SAM" id="Coils"/>
    </source>
</evidence>
<evidence type="ECO:0000259" key="6">
    <source>
        <dbReference type="PROSITE" id="PS50887"/>
    </source>
</evidence>
<name>A0A510IBA8_9VIBR</name>
<accession>A0A510IBA8</accession>
<dbReference type="InterPro" id="IPR043128">
    <property type="entry name" value="Rev_trsase/Diguanyl_cyclase"/>
</dbReference>
<dbReference type="PANTHER" id="PTHR45138:SF9">
    <property type="entry name" value="DIGUANYLATE CYCLASE DGCM-RELATED"/>
    <property type="match status" value="1"/>
</dbReference>
<sequence>MRKSYVVTLLAALLWAVVAFALHDYWRDDTSVQQLPTLDPEELLAKSPVGQVLLDVSELTYVDSKRAQEVLAAVGMPFTTDLEKSFALYLQYRLARANDEPIRAQSYRQQLQDITQSSEQPWLEALLLADSAMDHTLHGRNELGITEIQLAIKIAERDRLHSLLPKLYNIAGALSNATNQLVDAQRYFLDGLNIANQINQEAYKGTIYNNLGLLYLHIDSWDRALEFIQKAQQVYLARHARGDKAKGLQVMYLNEAHIYNRQGKVDLARQAYEESKKYYKPTSTNLRYHLIQLKGKADLLLLEENYTDALKATQQCVTLPSAADYPVEYGQCYLIMSKSLLALGLPDQAMKSAAASLAAFESIKHERWIIRVAEQKAKIFEKLGEYEEALNTYKHFSINRKKQLLGKVYDLEQAFATEHIQRERDLLEVEKRLAESELDQEKLRFQIAIFWIAISAVVLAFAVSRVLVTQRKNQELQQLSLLDPLTQLHNRRYYYDQIDHPHQLDAQTPYRVVLFDIDNFKKVNDVHGHEAGDRILEGFSERLRLHLRSQELLIRWGGEEFLMLLKGTDDLPKRLEAIRQHIDDVLFEAEEENLHITTSIGVSHGGLIETFTYNDEYFRRADKSLYEAKRNGKNQVVLP</sequence>
<dbReference type="PANTHER" id="PTHR45138">
    <property type="entry name" value="REGULATORY COMPONENTS OF SENSORY TRANSDUCTION SYSTEM"/>
    <property type="match status" value="1"/>
</dbReference>
<dbReference type="Gene3D" id="3.30.70.270">
    <property type="match status" value="1"/>
</dbReference>
<keyword evidence="4" id="KW-0175">Coiled coil</keyword>
<evidence type="ECO:0000256" key="2">
    <source>
        <dbReference type="ARBA" id="ARBA00012528"/>
    </source>
</evidence>
<evidence type="ECO:0000313" key="7">
    <source>
        <dbReference type="EMBL" id="BBL91053.1"/>
    </source>
</evidence>
<evidence type="ECO:0000313" key="8">
    <source>
        <dbReference type="Proteomes" id="UP000315115"/>
    </source>
</evidence>
<gene>
    <name evidence="7" type="ORF">VroAM7_37060</name>
</gene>
<dbReference type="RefSeq" id="WP_143693668.1">
    <property type="nucleotide sequence ID" value="NZ_AP019799.1"/>
</dbReference>
<dbReference type="PROSITE" id="PS50887">
    <property type="entry name" value="GGDEF"/>
    <property type="match status" value="1"/>
</dbReference>
<feature type="coiled-coil region" evidence="4">
    <location>
        <begin position="417"/>
        <end position="444"/>
    </location>
</feature>
<comment type="catalytic activity">
    <reaction evidence="3">
        <text>2 GTP = 3',3'-c-di-GMP + 2 diphosphate</text>
        <dbReference type="Rhea" id="RHEA:24898"/>
        <dbReference type="ChEBI" id="CHEBI:33019"/>
        <dbReference type="ChEBI" id="CHEBI:37565"/>
        <dbReference type="ChEBI" id="CHEBI:58805"/>
        <dbReference type="EC" id="2.7.7.65"/>
    </reaction>
</comment>
<dbReference type="NCBIfam" id="TIGR00254">
    <property type="entry name" value="GGDEF"/>
    <property type="match status" value="1"/>
</dbReference>
<dbReference type="InterPro" id="IPR050469">
    <property type="entry name" value="Diguanylate_Cyclase"/>
</dbReference>
<dbReference type="InterPro" id="IPR029787">
    <property type="entry name" value="Nucleotide_cyclase"/>
</dbReference>
<dbReference type="SUPFAM" id="SSF55073">
    <property type="entry name" value="Nucleotide cyclase"/>
    <property type="match status" value="1"/>
</dbReference>
<dbReference type="GO" id="GO:0043709">
    <property type="term" value="P:cell adhesion involved in single-species biofilm formation"/>
    <property type="evidence" value="ECO:0007669"/>
    <property type="project" value="TreeGrafter"/>
</dbReference>
<dbReference type="SMART" id="SM00267">
    <property type="entry name" value="GGDEF"/>
    <property type="match status" value="1"/>
</dbReference>
<evidence type="ECO:0000256" key="1">
    <source>
        <dbReference type="ARBA" id="ARBA00001946"/>
    </source>
</evidence>
<dbReference type="GO" id="GO:1902201">
    <property type="term" value="P:negative regulation of bacterial-type flagellum-dependent cell motility"/>
    <property type="evidence" value="ECO:0007669"/>
    <property type="project" value="TreeGrafter"/>
</dbReference>
<dbReference type="AlphaFoldDB" id="A0A510IBA8"/>
<dbReference type="Gene3D" id="1.25.40.10">
    <property type="entry name" value="Tetratricopeptide repeat domain"/>
    <property type="match status" value="2"/>
</dbReference>
<feature type="domain" description="GGDEF" evidence="6">
    <location>
        <begin position="508"/>
        <end position="639"/>
    </location>
</feature>
<protein>
    <recommendedName>
        <fullName evidence="2">diguanylate cyclase</fullName>
        <ecNumber evidence="2">2.7.7.65</ecNumber>
    </recommendedName>
</protein>
<comment type="cofactor">
    <cofactor evidence="1">
        <name>Mg(2+)</name>
        <dbReference type="ChEBI" id="CHEBI:18420"/>
    </cofactor>
</comment>
<dbReference type="EMBL" id="AP019799">
    <property type="protein sequence ID" value="BBL91053.1"/>
    <property type="molecule type" value="Genomic_DNA"/>
</dbReference>
<dbReference type="InterPro" id="IPR011990">
    <property type="entry name" value="TPR-like_helical_dom_sf"/>
</dbReference>
<evidence type="ECO:0000256" key="5">
    <source>
        <dbReference type="SAM" id="Phobius"/>
    </source>
</evidence>
<dbReference type="Pfam" id="PF00990">
    <property type="entry name" value="GGDEF"/>
    <property type="match status" value="1"/>
</dbReference>